<keyword evidence="3" id="KW-1185">Reference proteome</keyword>
<dbReference type="GeneID" id="37133809"/>
<dbReference type="GO" id="GO:0005739">
    <property type="term" value="C:mitochondrion"/>
    <property type="evidence" value="ECO:0007669"/>
    <property type="project" value="TreeGrafter"/>
</dbReference>
<evidence type="ECO:0008006" key="4">
    <source>
        <dbReference type="Google" id="ProtNLM"/>
    </source>
</evidence>
<dbReference type="Proteomes" id="UP000248340">
    <property type="component" value="Unassembled WGS sequence"/>
</dbReference>
<dbReference type="SUPFAM" id="SSF55298">
    <property type="entry name" value="YjgF-like"/>
    <property type="match status" value="1"/>
</dbReference>
<dbReference type="GO" id="GO:0005829">
    <property type="term" value="C:cytosol"/>
    <property type="evidence" value="ECO:0007669"/>
    <property type="project" value="TreeGrafter"/>
</dbReference>
<name>A0A319CJL8_9EURO</name>
<gene>
    <name evidence="2" type="ORF">BO82DRAFT_273789</name>
</gene>
<dbReference type="AlphaFoldDB" id="A0A319CJL8"/>
<comment type="similarity">
    <text evidence="1">Belongs to the RutC family.</text>
</comment>
<proteinExistence type="inferred from homology"/>
<dbReference type="Pfam" id="PF01042">
    <property type="entry name" value="Ribonuc_L-PSP"/>
    <property type="match status" value="1"/>
</dbReference>
<dbReference type="OrthoDB" id="309640at2759"/>
<dbReference type="EMBL" id="KZ821678">
    <property type="protein sequence ID" value="PYH85845.1"/>
    <property type="molecule type" value="Genomic_DNA"/>
</dbReference>
<reference evidence="2 3" key="1">
    <citation type="submission" date="2016-12" db="EMBL/GenBank/DDBJ databases">
        <title>The genomes of Aspergillus section Nigri reveals drivers in fungal speciation.</title>
        <authorList>
            <consortium name="DOE Joint Genome Institute"/>
            <person name="Vesth T.C."/>
            <person name="Nybo J."/>
            <person name="Theobald S."/>
            <person name="Brandl J."/>
            <person name="Frisvad J.C."/>
            <person name="Nielsen K.F."/>
            <person name="Lyhne E.K."/>
            <person name="Kogle M.E."/>
            <person name="Kuo A."/>
            <person name="Riley R."/>
            <person name="Clum A."/>
            <person name="Nolan M."/>
            <person name="Lipzen A."/>
            <person name="Salamov A."/>
            <person name="Henrissat B."/>
            <person name="Wiebenga A."/>
            <person name="De Vries R.P."/>
            <person name="Grigoriev I.V."/>
            <person name="Mortensen U.H."/>
            <person name="Andersen M.R."/>
            <person name="Baker S.E."/>
        </authorList>
    </citation>
    <scope>NUCLEOTIDE SEQUENCE [LARGE SCALE GENOMIC DNA]</scope>
    <source>
        <strain evidence="2 3">CBS 121591</strain>
    </source>
</reference>
<dbReference type="STRING" id="1448315.A0A319CJL8"/>
<evidence type="ECO:0000313" key="3">
    <source>
        <dbReference type="Proteomes" id="UP000248340"/>
    </source>
</evidence>
<accession>A0A319CJL8</accession>
<dbReference type="Gene3D" id="3.30.1330.40">
    <property type="entry name" value="RutC-like"/>
    <property type="match status" value="1"/>
</dbReference>
<dbReference type="InterPro" id="IPR035959">
    <property type="entry name" value="RutC-like_sf"/>
</dbReference>
<dbReference type="PANTHER" id="PTHR11803">
    <property type="entry name" value="2-IMINOBUTANOATE/2-IMINOPROPANOATE DEAMINASE RIDA"/>
    <property type="match status" value="1"/>
</dbReference>
<evidence type="ECO:0000313" key="2">
    <source>
        <dbReference type="EMBL" id="PYH85845.1"/>
    </source>
</evidence>
<sequence>MLSKFLSPALVVGNVIHCSGQLPIDPKTGRLVAGSIQSRAAQVLLNLNIILTAAGSSLDCVIELSIFLTDTRD</sequence>
<dbReference type="VEuPathDB" id="FungiDB:BO82DRAFT_273789"/>
<dbReference type="GO" id="GO:0019239">
    <property type="term" value="F:deaminase activity"/>
    <property type="evidence" value="ECO:0007669"/>
    <property type="project" value="TreeGrafter"/>
</dbReference>
<dbReference type="PANTHER" id="PTHR11803:SF58">
    <property type="entry name" value="PROTEIN HMF1-RELATED"/>
    <property type="match status" value="1"/>
</dbReference>
<protein>
    <recommendedName>
        <fullName evidence="4">YjgF-like protein</fullName>
    </recommendedName>
</protein>
<organism evidence="2 3">
    <name type="scientific">Aspergillus uvarum CBS 121591</name>
    <dbReference type="NCBI Taxonomy" id="1448315"/>
    <lineage>
        <taxon>Eukaryota</taxon>
        <taxon>Fungi</taxon>
        <taxon>Dikarya</taxon>
        <taxon>Ascomycota</taxon>
        <taxon>Pezizomycotina</taxon>
        <taxon>Eurotiomycetes</taxon>
        <taxon>Eurotiomycetidae</taxon>
        <taxon>Eurotiales</taxon>
        <taxon>Aspergillaceae</taxon>
        <taxon>Aspergillus</taxon>
        <taxon>Aspergillus subgen. Circumdati</taxon>
    </lineage>
</organism>
<evidence type="ECO:0000256" key="1">
    <source>
        <dbReference type="ARBA" id="ARBA00010552"/>
    </source>
</evidence>
<dbReference type="InterPro" id="IPR006175">
    <property type="entry name" value="YjgF/YER057c/UK114"/>
</dbReference>
<dbReference type="RefSeq" id="XP_025496045.1">
    <property type="nucleotide sequence ID" value="XM_025631068.1"/>
</dbReference>
<dbReference type="CDD" id="cd00448">
    <property type="entry name" value="YjgF_YER057c_UK114_family"/>
    <property type="match status" value="1"/>
</dbReference>